<dbReference type="HOGENOM" id="CLU_547740_0_0_1"/>
<dbReference type="OrthoDB" id="6158878at2759"/>
<dbReference type="EMBL" id="AMQN01000406">
    <property type="status" value="NOT_ANNOTATED_CDS"/>
    <property type="molecule type" value="Genomic_DNA"/>
</dbReference>
<organism evidence="1 2">
    <name type="scientific">Capitella teleta</name>
    <name type="common">Polychaete worm</name>
    <dbReference type="NCBI Taxonomy" id="283909"/>
    <lineage>
        <taxon>Eukaryota</taxon>
        <taxon>Metazoa</taxon>
        <taxon>Spiralia</taxon>
        <taxon>Lophotrochozoa</taxon>
        <taxon>Annelida</taxon>
        <taxon>Polychaeta</taxon>
        <taxon>Sedentaria</taxon>
        <taxon>Scolecida</taxon>
        <taxon>Capitellidae</taxon>
        <taxon>Capitella</taxon>
    </lineage>
</organism>
<dbReference type="AlphaFoldDB" id="X1ZH74"/>
<accession>X1ZH74</accession>
<name>X1ZH74_CAPTE</name>
<sequence>MCNYYLTISLISHASKMFLRTILNCLKPQVAELLAEEQADFRAQRISVEQIFNCRIIIEKNLQQQKTDCPRTSDNVFHQDTCQHYSVRGCIGDIDQHYEVSCPVAMFASLTIEVTFQRLERHACDDCIGRLNCTACADGGDSFGDIVGTSQKCPERENYNAGICGDDDPYSSDPVLYGFGPWNGWVCNGDGDENVRCRKLPAEDVVDNELRPGDVQRERSDRGLGDFEHVFFHSSRNSLKRDECEISFLKNAERSAHSTAPIVNNRRNTFIPSRRYEIERKKKLIESWFGAGTNRDDCPKQRQPAKPLPKVVRSLCLDHAADPNDARGSCVHLPPFDGVIELIPVLGPLVTGILSSEAEKESRKCRAASVQRDFLPAFNSTRNSELEDVISLQLQGNRQKLMFVSRCPLRSIEARTVPSLKEVTPDHSTISTVIISWESRQSDTLVFYSCHVSFRYFKVNRGSTSETLLTPKTFIFILQKRRQNYVALFVNNVKAIRL</sequence>
<proteinExistence type="predicted"/>
<evidence type="ECO:0000313" key="2">
    <source>
        <dbReference type="Proteomes" id="UP000014760"/>
    </source>
</evidence>
<dbReference type="EnsemblMetazoa" id="CapteT184883">
    <property type="protein sequence ID" value="CapteP184883"/>
    <property type="gene ID" value="CapteG184883"/>
</dbReference>
<evidence type="ECO:0000313" key="1">
    <source>
        <dbReference type="EnsemblMetazoa" id="CapteP184883"/>
    </source>
</evidence>
<protein>
    <submittedName>
        <fullName evidence="1">Uncharacterized protein</fullName>
    </submittedName>
</protein>
<dbReference type="Proteomes" id="UP000014760">
    <property type="component" value="Unassembled WGS sequence"/>
</dbReference>
<reference evidence="1" key="3">
    <citation type="submission" date="2015-06" db="UniProtKB">
        <authorList>
            <consortium name="EnsemblMetazoa"/>
        </authorList>
    </citation>
    <scope>IDENTIFICATION</scope>
</reference>
<keyword evidence="2" id="KW-1185">Reference proteome</keyword>
<reference evidence="2" key="1">
    <citation type="submission" date="2012-12" db="EMBL/GenBank/DDBJ databases">
        <authorList>
            <person name="Hellsten U."/>
            <person name="Grimwood J."/>
            <person name="Chapman J.A."/>
            <person name="Shapiro H."/>
            <person name="Aerts A."/>
            <person name="Otillar R.P."/>
            <person name="Terry A.Y."/>
            <person name="Boore J.L."/>
            <person name="Simakov O."/>
            <person name="Marletaz F."/>
            <person name="Cho S.-J."/>
            <person name="Edsinger-Gonzales E."/>
            <person name="Havlak P."/>
            <person name="Kuo D.-H."/>
            <person name="Larsson T."/>
            <person name="Lv J."/>
            <person name="Arendt D."/>
            <person name="Savage R."/>
            <person name="Osoegawa K."/>
            <person name="de Jong P."/>
            <person name="Lindberg D.R."/>
            <person name="Seaver E.C."/>
            <person name="Weisblat D.A."/>
            <person name="Putnam N.H."/>
            <person name="Grigoriev I.V."/>
            <person name="Rokhsar D.S."/>
        </authorList>
    </citation>
    <scope>NUCLEOTIDE SEQUENCE</scope>
    <source>
        <strain evidence="2">I ESC-2004</strain>
    </source>
</reference>
<reference evidence="2" key="2">
    <citation type="journal article" date="2013" name="Nature">
        <title>Insights into bilaterian evolution from three spiralian genomes.</title>
        <authorList>
            <person name="Simakov O."/>
            <person name="Marletaz F."/>
            <person name="Cho S.J."/>
            <person name="Edsinger-Gonzales E."/>
            <person name="Havlak P."/>
            <person name="Hellsten U."/>
            <person name="Kuo D.H."/>
            <person name="Larsson T."/>
            <person name="Lv J."/>
            <person name="Arendt D."/>
            <person name="Savage R."/>
            <person name="Osoegawa K."/>
            <person name="de Jong P."/>
            <person name="Grimwood J."/>
            <person name="Chapman J.A."/>
            <person name="Shapiro H."/>
            <person name="Aerts A."/>
            <person name="Otillar R.P."/>
            <person name="Terry A.Y."/>
            <person name="Boore J.L."/>
            <person name="Grigoriev I.V."/>
            <person name="Lindberg D.R."/>
            <person name="Seaver E.C."/>
            <person name="Weisblat D.A."/>
            <person name="Putnam N.H."/>
            <person name="Rokhsar D.S."/>
        </authorList>
    </citation>
    <scope>NUCLEOTIDE SEQUENCE</scope>
    <source>
        <strain evidence="2">I ESC-2004</strain>
    </source>
</reference>